<dbReference type="Gene3D" id="3.40.50.1820">
    <property type="entry name" value="alpha/beta hydrolase"/>
    <property type="match status" value="1"/>
</dbReference>
<sequence length="273" mass="28583">MSDPGQLPAAMPDTRALDAGVHRFLHTGPRTRGSGIPGAQTLHLGLATPAGWRDGPRIDVAVHVMGHGPDALLVHGWRADATDMLPLARHLAAAGRRVWMPDLPGHGQSGGEHLSLPLAAAALRAVQDHAGSFSFAAGHSYGGAALVHALSQGLQARRIALLAPATHYGFFARRAVAQSGLPEALWPAWLQRLSAIIGVDADTVNLRDQAQHIAVPAMVAHSSDDDIVPRRALEAAIACWPGVQWLGLEGLGHRGLLADDATLQAVGRFAGLP</sequence>
<dbReference type="InterPro" id="IPR029058">
    <property type="entry name" value="AB_hydrolase_fold"/>
</dbReference>
<organism evidence="2 3">
    <name type="scientific">Piscinibacter sakaiensis</name>
    <name type="common">Ideonella sakaiensis</name>
    <dbReference type="NCBI Taxonomy" id="1547922"/>
    <lineage>
        <taxon>Bacteria</taxon>
        <taxon>Pseudomonadati</taxon>
        <taxon>Pseudomonadota</taxon>
        <taxon>Betaproteobacteria</taxon>
        <taxon>Burkholderiales</taxon>
        <taxon>Sphaerotilaceae</taxon>
        <taxon>Piscinibacter</taxon>
    </lineage>
</organism>
<gene>
    <name evidence="2" type="ORF">ISF6_1732</name>
</gene>
<reference evidence="2 3" key="2">
    <citation type="journal article" date="2016" name="Science">
        <title>A bacterium that degrades and assimilates poly(ethylene terephthalate).</title>
        <authorList>
            <person name="Yoshida S."/>
            <person name="Hiraga K."/>
            <person name="Takehana T."/>
            <person name="Taniguchi I."/>
            <person name="Yamaji H."/>
            <person name="Maeda Y."/>
            <person name="Toyohara K."/>
            <person name="Miyamoto K."/>
            <person name="Kimura Y."/>
            <person name="Oda K."/>
        </authorList>
    </citation>
    <scope>NUCLEOTIDE SEQUENCE [LARGE SCALE GENOMIC DNA]</scope>
    <source>
        <strain evidence="3">NBRC 110686 / TISTR 2288 / 201-F6</strain>
    </source>
</reference>
<evidence type="ECO:0000259" key="1">
    <source>
        <dbReference type="Pfam" id="PF12697"/>
    </source>
</evidence>
<dbReference type="InterPro" id="IPR000073">
    <property type="entry name" value="AB_hydrolase_1"/>
</dbReference>
<dbReference type="AlphaFoldDB" id="A0A0K8NZR3"/>
<dbReference type="Pfam" id="PF12697">
    <property type="entry name" value="Abhydrolase_6"/>
    <property type="match status" value="1"/>
</dbReference>
<dbReference type="PANTHER" id="PTHR43194">
    <property type="entry name" value="HYDROLASE ALPHA/BETA FOLD FAMILY"/>
    <property type="match status" value="1"/>
</dbReference>
<evidence type="ECO:0000313" key="2">
    <source>
        <dbReference type="EMBL" id="GAP35892.1"/>
    </source>
</evidence>
<dbReference type="PANTHER" id="PTHR43194:SF5">
    <property type="entry name" value="PIMELOYL-[ACYL-CARRIER PROTEIN] METHYL ESTER ESTERASE"/>
    <property type="match status" value="1"/>
</dbReference>
<dbReference type="STRING" id="1547922.ISF6_1732"/>
<keyword evidence="2" id="KW-0378">Hydrolase</keyword>
<dbReference type="EMBL" id="BBYR01000030">
    <property type="protein sequence ID" value="GAP35892.1"/>
    <property type="molecule type" value="Genomic_DNA"/>
</dbReference>
<proteinExistence type="predicted"/>
<protein>
    <submittedName>
        <fullName evidence="2">Putative hydrolase</fullName>
    </submittedName>
</protein>
<evidence type="ECO:0000313" key="3">
    <source>
        <dbReference type="Proteomes" id="UP000037660"/>
    </source>
</evidence>
<dbReference type="SUPFAM" id="SSF53474">
    <property type="entry name" value="alpha/beta-Hydrolases"/>
    <property type="match status" value="1"/>
</dbReference>
<reference evidence="3" key="1">
    <citation type="submission" date="2015-07" db="EMBL/GenBank/DDBJ databases">
        <title>Discovery of a poly(ethylene terephthalate assimilation.</title>
        <authorList>
            <person name="Yoshida S."/>
            <person name="Hiraga K."/>
            <person name="Takehana T."/>
            <person name="Taniguchi I."/>
            <person name="Yamaji H."/>
            <person name="Maeda Y."/>
            <person name="Toyohara K."/>
            <person name="Miyamoto K."/>
            <person name="Kimura Y."/>
            <person name="Oda K."/>
        </authorList>
    </citation>
    <scope>NUCLEOTIDE SEQUENCE [LARGE SCALE GENOMIC DNA]</scope>
    <source>
        <strain evidence="3">NBRC 110686 / TISTR 2288 / 201-F6</strain>
    </source>
</reference>
<accession>A0A0K8NZR3</accession>
<keyword evidence="3" id="KW-1185">Reference proteome</keyword>
<feature type="domain" description="AB hydrolase-1" evidence="1">
    <location>
        <begin position="72"/>
        <end position="261"/>
    </location>
</feature>
<comment type="caution">
    <text evidence="2">The sequence shown here is derived from an EMBL/GenBank/DDBJ whole genome shotgun (WGS) entry which is preliminary data.</text>
</comment>
<name>A0A0K8NZR3_PISS1</name>
<dbReference type="InterPro" id="IPR050228">
    <property type="entry name" value="Carboxylesterase_BioH"/>
</dbReference>
<dbReference type="Proteomes" id="UP000037660">
    <property type="component" value="Unassembled WGS sequence"/>
</dbReference>
<dbReference type="GO" id="GO:0016787">
    <property type="term" value="F:hydrolase activity"/>
    <property type="evidence" value="ECO:0007669"/>
    <property type="project" value="UniProtKB-KW"/>
</dbReference>
<dbReference type="RefSeq" id="WP_054019925.1">
    <property type="nucleotide sequence ID" value="NZ_BBYR01000030.1"/>
</dbReference>